<dbReference type="Proteomes" id="UP000266673">
    <property type="component" value="Unassembled WGS sequence"/>
</dbReference>
<dbReference type="Gene3D" id="2.120.10.80">
    <property type="entry name" value="Kelch-type beta propeller"/>
    <property type="match status" value="1"/>
</dbReference>
<feature type="transmembrane region" description="Helical" evidence="3">
    <location>
        <begin position="266"/>
        <end position="292"/>
    </location>
</feature>
<dbReference type="InterPro" id="IPR037293">
    <property type="entry name" value="Gal_Oxidase_central_sf"/>
</dbReference>
<evidence type="ECO:0000313" key="5">
    <source>
        <dbReference type="Proteomes" id="UP000266673"/>
    </source>
</evidence>
<keyword evidence="3" id="KW-1133">Transmembrane helix</keyword>
<evidence type="ECO:0000256" key="1">
    <source>
        <dbReference type="ARBA" id="ARBA00022441"/>
    </source>
</evidence>
<dbReference type="STRING" id="44941.A0A397VTC8"/>
<evidence type="ECO:0008006" key="6">
    <source>
        <dbReference type="Google" id="ProtNLM"/>
    </source>
</evidence>
<proteinExistence type="predicted"/>
<dbReference type="EMBL" id="QKWP01000271">
    <property type="protein sequence ID" value="RIB23263.1"/>
    <property type="molecule type" value="Genomic_DNA"/>
</dbReference>
<dbReference type="SUPFAM" id="SSF117281">
    <property type="entry name" value="Kelch motif"/>
    <property type="match status" value="1"/>
</dbReference>
<dbReference type="PANTHER" id="PTHR46093:SF18">
    <property type="entry name" value="FIBRONECTIN TYPE-III DOMAIN-CONTAINING PROTEIN"/>
    <property type="match status" value="1"/>
</dbReference>
<dbReference type="PANTHER" id="PTHR46093">
    <property type="entry name" value="ACYL-COA-BINDING DOMAIN-CONTAINING PROTEIN 5"/>
    <property type="match status" value="1"/>
</dbReference>
<organism evidence="4 5">
    <name type="scientific">Gigaspora rosea</name>
    <dbReference type="NCBI Taxonomy" id="44941"/>
    <lineage>
        <taxon>Eukaryota</taxon>
        <taxon>Fungi</taxon>
        <taxon>Fungi incertae sedis</taxon>
        <taxon>Mucoromycota</taxon>
        <taxon>Glomeromycotina</taxon>
        <taxon>Glomeromycetes</taxon>
        <taxon>Diversisporales</taxon>
        <taxon>Gigasporaceae</taxon>
        <taxon>Gigaspora</taxon>
    </lineage>
</organism>
<keyword evidence="2" id="KW-0677">Repeat</keyword>
<keyword evidence="3" id="KW-0812">Transmembrane</keyword>
<keyword evidence="1" id="KW-0880">Kelch repeat</keyword>
<dbReference type="AlphaFoldDB" id="A0A397VTC8"/>
<name>A0A397VTC8_9GLOM</name>
<evidence type="ECO:0000256" key="3">
    <source>
        <dbReference type="SAM" id="Phobius"/>
    </source>
</evidence>
<evidence type="ECO:0000256" key="2">
    <source>
        <dbReference type="ARBA" id="ARBA00022737"/>
    </source>
</evidence>
<comment type="caution">
    <text evidence="4">The sequence shown here is derived from an EMBL/GenBank/DDBJ whole genome shotgun (WGS) entry which is preliminary data.</text>
</comment>
<reference evidence="4 5" key="1">
    <citation type="submission" date="2018-06" db="EMBL/GenBank/DDBJ databases">
        <title>Comparative genomics reveals the genomic features of Rhizophagus irregularis, R. cerebriforme, R. diaphanum and Gigaspora rosea, and their symbiotic lifestyle signature.</title>
        <authorList>
            <person name="Morin E."/>
            <person name="San Clemente H."/>
            <person name="Chen E.C.H."/>
            <person name="De La Providencia I."/>
            <person name="Hainaut M."/>
            <person name="Kuo A."/>
            <person name="Kohler A."/>
            <person name="Murat C."/>
            <person name="Tang N."/>
            <person name="Roy S."/>
            <person name="Loubradou J."/>
            <person name="Henrissat B."/>
            <person name="Grigoriev I.V."/>
            <person name="Corradi N."/>
            <person name="Roux C."/>
            <person name="Martin F.M."/>
        </authorList>
    </citation>
    <scope>NUCLEOTIDE SEQUENCE [LARGE SCALE GENOMIC DNA]</scope>
    <source>
        <strain evidence="4 5">DAOM 194757</strain>
    </source>
</reference>
<accession>A0A397VTC8</accession>
<gene>
    <name evidence="4" type="ORF">C2G38_2139851</name>
</gene>
<dbReference type="OrthoDB" id="432528at2759"/>
<dbReference type="Pfam" id="PF24681">
    <property type="entry name" value="Kelch_KLHDC2_KLHL20_DRC7"/>
    <property type="match status" value="1"/>
</dbReference>
<evidence type="ECO:0000313" key="4">
    <source>
        <dbReference type="EMBL" id="RIB23263.1"/>
    </source>
</evidence>
<protein>
    <recommendedName>
        <fullName evidence="6">Galactose oxidase</fullName>
    </recommendedName>
</protein>
<sequence length="299" mass="33786">MHTIFYIVKECRIRCAKAKSLKTEYKILRLACERSDLSWLYLVEKKIIFLRKIFLLLPTPWEKQHFDVEYDRSCVAAWSLSNATNAPLPMYGYCAITLPDGNILYIGGIRYSFNSTYMPMNNLPLYNTISDTWTNMSISGPSPSPREHFSTVLTSDGRIIIFGGSTIGITFGDLWILDITMFQWSIGKILNPIVNLTLYAHTATLVDNYMFVAFGDFGNRTLSSKIYMLDVSRKDSYKWVTEFTQNTATTSTASTSSSNTSSESKYTSIIIGAIIGSIISLIIFVIASILTLKFIDKQM</sequence>
<dbReference type="Gene3D" id="2.130.10.80">
    <property type="entry name" value="Galactose oxidase/kelch, beta-propeller"/>
    <property type="match status" value="1"/>
</dbReference>
<keyword evidence="5" id="KW-1185">Reference proteome</keyword>
<keyword evidence="3" id="KW-0472">Membrane</keyword>
<dbReference type="InterPro" id="IPR015915">
    <property type="entry name" value="Kelch-typ_b-propeller"/>
</dbReference>